<dbReference type="InterPro" id="IPR009003">
    <property type="entry name" value="Peptidase_S1_PA"/>
</dbReference>
<dbReference type="STRING" id="447595.SAMN05660826_00475"/>
<dbReference type="InterPro" id="IPR043504">
    <property type="entry name" value="Peptidase_S1_PA_chymotrypsin"/>
</dbReference>
<dbReference type="EMBL" id="FRCR01000002">
    <property type="protein sequence ID" value="SHM19954.1"/>
    <property type="molecule type" value="Genomic_DNA"/>
</dbReference>
<feature type="domain" description="Nal1 N-terminal" evidence="1">
    <location>
        <begin position="8"/>
        <end position="66"/>
    </location>
</feature>
<dbReference type="SUPFAM" id="SSF50494">
    <property type="entry name" value="Trypsin-like serine proteases"/>
    <property type="match status" value="1"/>
</dbReference>
<proteinExistence type="predicted"/>
<keyword evidence="3" id="KW-1185">Reference proteome</keyword>
<dbReference type="Proteomes" id="UP000184375">
    <property type="component" value="Unassembled WGS sequence"/>
</dbReference>
<protein>
    <recommendedName>
        <fullName evidence="1">Nal1 N-terminal domain-containing protein</fullName>
    </recommendedName>
</protein>
<name>A0A1M7GU63_9FIRM</name>
<organism evidence="2 3">
    <name type="scientific">Caldanaerovirga acetigignens</name>
    <dbReference type="NCBI Taxonomy" id="447595"/>
    <lineage>
        <taxon>Bacteria</taxon>
        <taxon>Bacillati</taxon>
        <taxon>Bacillota</taxon>
        <taxon>Clostridia</taxon>
        <taxon>Thermosediminibacterales</taxon>
        <taxon>Thermosediminibacteraceae</taxon>
        <taxon>Caldanaerovirga</taxon>
    </lineage>
</organism>
<reference evidence="3" key="1">
    <citation type="submission" date="2016-11" db="EMBL/GenBank/DDBJ databases">
        <authorList>
            <person name="Varghese N."/>
            <person name="Submissions S."/>
        </authorList>
    </citation>
    <scope>NUCLEOTIDE SEQUENCE [LARGE SCALE GENOMIC DNA]</scope>
    <source>
        <strain evidence="3">DSM 18802</strain>
    </source>
</reference>
<evidence type="ECO:0000259" key="1">
    <source>
        <dbReference type="Pfam" id="PF25608"/>
    </source>
</evidence>
<dbReference type="OrthoDB" id="104542at2"/>
<evidence type="ECO:0000313" key="3">
    <source>
        <dbReference type="Proteomes" id="UP000184375"/>
    </source>
</evidence>
<evidence type="ECO:0000313" key="2">
    <source>
        <dbReference type="EMBL" id="SHM19954.1"/>
    </source>
</evidence>
<dbReference type="Pfam" id="PF25608">
    <property type="entry name" value="NAL1_N"/>
    <property type="match status" value="1"/>
</dbReference>
<sequence length="335" mass="36514">MLRAERVLRRYEKKLFSIENVVGTGLGYKIVEGRTTNEPAVIVLVKKKKPERELPRSQILPKKLENVMTDVIEVGEVRFLDVRTQKTRPAMPGVSIGHYKVTAGTFGAVVKDEATGEPLILSNNHVLANATNGRDGRASIGDPILQPGPYDGGGAEDVIAHLYRFVPVEKDLAPSRCSVAKRGENFINFFLKFLKPDYKVAFLKQKPAYNFVDAAVAKPVDPDYVKAEIMELGEIKGLAEPSIGMTLIKSGRTSGVSKSEIRALSVRIRVIMSPGEEATFHDQLLAGPMAQPGDSGSLVVNEKMEAVGLLFAGSEVATLINPISLVLKLLGVKFY</sequence>
<gene>
    <name evidence="2" type="ORF">SAMN05660826_00475</name>
</gene>
<accession>A0A1M7GU63</accession>
<dbReference type="RefSeq" id="WP_073254049.1">
    <property type="nucleotide sequence ID" value="NZ_FRCR01000002.1"/>
</dbReference>
<dbReference type="InterPro" id="IPR057905">
    <property type="entry name" value="Nal1_N"/>
</dbReference>
<dbReference type="Gene3D" id="2.40.10.10">
    <property type="entry name" value="Trypsin-like serine proteases"/>
    <property type="match status" value="1"/>
</dbReference>
<dbReference type="AlphaFoldDB" id="A0A1M7GU63"/>